<dbReference type="PANTHER" id="PTHR43156:SF9">
    <property type="entry name" value="HAMP DOMAIN-CONTAINING PROTEIN"/>
    <property type="match status" value="1"/>
</dbReference>
<dbReference type="Proteomes" id="UP000240010">
    <property type="component" value="Unassembled WGS sequence"/>
</dbReference>
<dbReference type="InterPro" id="IPR052016">
    <property type="entry name" value="Bact_Sigma-Reg"/>
</dbReference>
<dbReference type="AlphaFoldDB" id="A0A2S6H9E0"/>
<dbReference type="CDD" id="cd04598">
    <property type="entry name" value="CBS_pair_GGDEF_EAL"/>
    <property type="match status" value="1"/>
</dbReference>
<dbReference type="PANTHER" id="PTHR43156">
    <property type="entry name" value="STAGE II SPORULATION PROTEIN E-RELATED"/>
    <property type="match status" value="1"/>
</dbReference>
<comment type="caution">
    <text evidence="3">The sequence shown here is derived from an EMBL/GenBank/DDBJ whole genome shotgun (WGS) entry which is preliminary data.</text>
</comment>
<dbReference type="GO" id="GO:0016791">
    <property type="term" value="F:phosphatase activity"/>
    <property type="evidence" value="ECO:0007669"/>
    <property type="project" value="TreeGrafter"/>
</dbReference>
<evidence type="ECO:0000256" key="1">
    <source>
        <dbReference type="ARBA" id="ARBA00022801"/>
    </source>
</evidence>
<dbReference type="Gene3D" id="3.60.40.10">
    <property type="entry name" value="PPM-type phosphatase domain"/>
    <property type="match status" value="1"/>
</dbReference>
<dbReference type="SUPFAM" id="SSF54631">
    <property type="entry name" value="CBS-domain pair"/>
    <property type="match status" value="1"/>
</dbReference>
<accession>A0A2S6H9E0</accession>
<feature type="domain" description="PPM-type phosphatase" evidence="2">
    <location>
        <begin position="176"/>
        <end position="426"/>
    </location>
</feature>
<dbReference type="SMART" id="SM00331">
    <property type="entry name" value="PP2C_SIG"/>
    <property type="match status" value="1"/>
</dbReference>
<dbReference type="Pfam" id="PF07228">
    <property type="entry name" value="SpoIIE"/>
    <property type="match status" value="1"/>
</dbReference>
<organism evidence="3 4">
    <name type="scientific">Methylobacter tundripaludum</name>
    <dbReference type="NCBI Taxonomy" id="173365"/>
    <lineage>
        <taxon>Bacteria</taxon>
        <taxon>Pseudomonadati</taxon>
        <taxon>Pseudomonadota</taxon>
        <taxon>Gammaproteobacteria</taxon>
        <taxon>Methylococcales</taxon>
        <taxon>Methylococcaceae</taxon>
        <taxon>Methylobacter</taxon>
    </lineage>
</organism>
<reference evidence="3 4" key="1">
    <citation type="submission" date="2018-02" db="EMBL/GenBank/DDBJ databases">
        <title>Subsurface microbial communities from deep shales in Ohio and West Virginia, USA.</title>
        <authorList>
            <person name="Wrighton K."/>
        </authorList>
    </citation>
    <scope>NUCLEOTIDE SEQUENCE [LARGE SCALE GENOMIC DNA]</scope>
    <source>
        <strain evidence="3 4">OWC-DMM</strain>
    </source>
</reference>
<evidence type="ECO:0000313" key="4">
    <source>
        <dbReference type="Proteomes" id="UP000240010"/>
    </source>
</evidence>
<dbReference type="InterPro" id="IPR001932">
    <property type="entry name" value="PPM-type_phosphatase-like_dom"/>
</dbReference>
<evidence type="ECO:0000259" key="2">
    <source>
        <dbReference type="SMART" id="SM00331"/>
    </source>
</evidence>
<proteinExistence type="predicted"/>
<dbReference type="Gene3D" id="3.10.580.10">
    <property type="entry name" value="CBS-domain"/>
    <property type="match status" value="1"/>
</dbReference>
<dbReference type="EMBL" id="PTIZ01000011">
    <property type="protein sequence ID" value="PPK74104.1"/>
    <property type="molecule type" value="Genomic_DNA"/>
</dbReference>
<dbReference type="InterPro" id="IPR036457">
    <property type="entry name" value="PPM-type-like_dom_sf"/>
</dbReference>
<keyword evidence="1" id="KW-0378">Hydrolase</keyword>
<dbReference type="RefSeq" id="WP_104429995.1">
    <property type="nucleotide sequence ID" value="NZ_PTIZ01000011.1"/>
</dbReference>
<protein>
    <submittedName>
        <fullName evidence="3">Stage II sporulation protein E</fullName>
    </submittedName>
</protein>
<gene>
    <name evidence="3" type="ORF">B0F87_11134</name>
</gene>
<name>A0A2S6H9E0_9GAMM</name>
<sequence>MFDQSLLNQSKAGLSEIEAEYIASSLLKVCSTVSPQQTNSEVTALLDEQRDLISVAVVENGRPIGLISRNIFMEGMAKPFHHDLFDRKSCIAFMDKDPLIVDQNMSIQTLSFKVLGSGRKTINDGFVITDENGDYLGLGTGEDLIRVVSFLQAEKNRLVTESINYASIIQKSFLRSSREDMSAVLQDYFMHWEPRDKVGGDYYFCKKFDDGFFLALIDCTGHGVPGAFMTLIMASFLDHILHEDNRHDPAGALAIMNKKVKMALGQINETATDGIDVDRFSSAQSGQSDDGMDTAFCWVNTQNGTLTYAGAKTPLFYIGDTSSDVLLLDPDRKGVGYIDTPMDYEWTNQQLPLTKGMCLYLTTDGIIDQIGGLKKIAFGKKRFSALLQDNYLKPMPEQESIIMQAYYDYQGKQKRRDDVSLMGFRF</sequence>
<evidence type="ECO:0000313" key="3">
    <source>
        <dbReference type="EMBL" id="PPK74104.1"/>
    </source>
</evidence>
<dbReference type="InterPro" id="IPR046342">
    <property type="entry name" value="CBS_dom_sf"/>
</dbReference>